<proteinExistence type="predicted"/>
<reference evidence="1" key="1">
    <citation type="submission" date="2014-12" db="EMBL/GenBank/DDBJ databases">
        <title>Insight into the proteome of Arion vulgaris.</title>
        <authorList>
            <person name="Aradska J."/>
            <person name="Bulat T."/>
            <person name="Smidak R."/>
            <person name="Sarate P."/>
            <person name="Gangsoo J."/>
            <person name="Sialana F."/>
            <person name="Bilban M."/>
            <person name="Lubec G."/>
        </authorList>
    </citation>
    <scope>NUCLEOTIDE SEQUENCE</scope>
    <source>
        <tissue evidence="1">Skin</tissue>
    </source>
</reference>
<organism evidence="1">
    <name type="scientific">Arion vulgaris</name>
    <dbReference type="NCBI Taxonomy" id="1028688"/>
    <lineage>
        <taxon>Eukaryota</taxon>
        <taxon>Metazoa</taxon>
        <taxon>Spiralia</taxon>
        <taxon>Lophotrochozoa</taxon>
        <taxon>Mollusca</taxon>
        <taxon>Gastropoda</taxon>
        <taxon>Heterobranchia</taxon>
        <taxon>Euthyneura</taxon>
        <taxon>Panpulmonata</taxon>
        <taxon>Eupulmonata</taxon>
        <taxon>Stylommatophora</taxon>
        <taxon>Helicina</taxon>
        <taxon>Arionoidea</taxon>
        <taxon>Arionidae</taxon>
        <taxon>Arion</taxon>
    </lineage>
</organism>
<gene>
    <name evidence="1" type="primary">ORF9129</name>
</gene>
<dbReference type="AlphaFoldDB" id="A0A0B6Y232"/>
<evidence type="ECO:0000313" key="1">
    <source>
        <dbReference type="EMBL" id="CEK49876.1"/>
    </source>
</evidence>
<sequence>MLRTLQKLIQLEIKERKWRLIGHTLREQRNRYVFVCKPTGEKRSGKTKKSYHNLTSE</sequence>
<accession>A0A0B6Y232</accession>
<dbReference type="EMBL" id="HACG01003011">
    <property type="protein sequence ID" value="CEK49876.1"/>
    <property type="molecule type" value="Transcribed_RNA"/>
</dbReference>
<name>A0A0B6Y232_9EUPU</name>
<protein>
    <submittedName>
        <fullName evidence="1">Uncharacterized protein</fullName>
    </submittedName>
</protein>